<feature type="compositionally biased region" description="Basic and acidic residues" evidence="1">
    <location>
        <begin position="1"/>
        <end position="10"/>
    </location>
</feature>
<feature type="compositionally biased region" description="Basic and acidic residues" evidence="1">
    <location>
        <begin position="171"/>
        <end position="184"/>
    </location>
</feature>
<evidence type="ECO:0000256" key="1">
    <source>
        <dbReference type="SAM" id="MobiDB-lite"/>
    </source>
</evidence>
<feature type="compositionally biased region" description="Low complexity" evidence="1">
    <location>
        <begin position="534"/>
        <end position="547"/>
    </location>
</feature>
<evidence type="ECO:0000313" key="2">
    <source>
        <dbReference type="EMBL" id="CAD6184905.1"/>
    </source>
</evidence>
<organism evidence="2 3">
    <name type="scientific">Caenorhabditis auriculariae</name>
    <dbReference type="NCBI Taxonomy" id="2777116"/>
    <lineage>
        <taxon>Eukaryota</taxon>
        <taxon>Metazoa</taxon>
        <taxon>Ecdysozoa</taxon>
        <taxon>Nematoda</taxon>
        <taxon>Chromadorea</taxon>
        <taxon>Rhabditida</taxon>
        <taxon>Rhabditina</taxon>
        <taxon>Rhabditomorpha</taxon>
        <taxon>Rhabditoidea</taxon>
        <taxon>Rhabditidae</taxon>
        <taxon>Peloderinae</taxon>
        <taxon>Caenorhabditis</taxon>
    </lineage>
</organism>
<dbReference type="EMBL" id="CAJGYM010000001">
    <property type="protein sequence ID" value="CAD6184905.1"/>
    <property type="molecule type" value="Genomic_DNA"/>
</dbReference>
<feature type="region of interest" description="Disordered" evidence="1">
    <location>
        <begin position="528"/>
        <end position="550"/>
    </location>
</feature>
<feature type="compositionally biased region" description="Basic and acidic residues" evidence="1">
    <location>
        <begin position="63"/>
        <end position="75"/>
    </location>
</feature>
<proteinExistence type="predicted"/>
<name>A0A8S1GN19_9PELO</name>
<feature type="region of interest" description="Disordered" evidence="1">
    <location>
        <begin position="1"/>
        <end position="75"/>
    </location>
</feature>
<comment type="caution">
    <text evidence="2">The sequence shown here is derived from an EMBL/GenBank/DDBJ whole genome shotgun (WGS) entry which is preliminary data.</text>
</comment>
<feature type="region of interest" description="Disordered" evidence="1">
    <location>
        <begin position="420"/>
        <end position="447"/>
    </location>
</feature>
<dbReference type="Proteomes" id="UP000835052">
    <property type="component" value="Unassembled WGS sequence"/>
</dbReference>
<dbReference type="AlphaFoldDB" id="A0A8S1GN19"/>
<gene>
    <name evidence="2" type="ORF">CAUJ_LOCUS824</name>
</gene>
<reference evidence="2" key="1">
    <citation type="submission" date="2020-10" db="EMBL/GenBank/DDBJ databases">
        <authorList>
            <person name="Kikuchi T."/>
        </authorList>
    </citation>
    <scope>NUCLEOTIDE SEQUENCE</scope>
    <source>
        <strain evidence="2">NKZ352</strain>
    </source>
</reference>
<evidence type="ECO:0000313" key="3">
    <source>
        <dbReference type="Proteomes" id="UP000835052"/>
    </source>
</evidence>
<feature type="compositionally biased region" description="Basic and acidic residues" evidence="1">
    <location>
        <begin position="428"/>
        <end position="439"/>
    </location>
</feature>
<accession>A0A8S1GN19</accession>
<feature type="region of interest" description="Disordered" evidence="1">
    <location>
        <begin position="127"/>
        <end position="191"/>
    </location>
</feature>
<keyword evidence="3" id="KW-1185">Reference proteome</keyword>
<feature type="compositionally biased region" description="Polar residues" evidence="1">
    <location>
        <begin position="127"/>
        <end position="153"/>
    </location>
</feature>
<protein>
    <submittedName>
        <fullName evidence="2">Uncharacterized protein</fullName>
    </submittedName>
</protein>
<sequence length="585" mass="65987">MNRKLDETVKRKLSLSSSEKSDEWLCSSTHRPQKDEMINSSARRRKKRNRRSIDFPSTPRNQLKRELPKSEELEKWPTKKFSESIDFEKLHSFKIKTVSQEEMNIDIEDPESPPKWKKTGDILEAQASETNTPTISLLKRNSTQSSSASTRKTPTGFERFRQRRSLVDFTNQKKEKSDISRQNEDADSDVSDIFDDLQPSTSQSTFYTPQPAKKKSLMWGSDLRMFSTPPLQKTVLSNKRRSIESLFSTFEGISPKNDTPKRRRSFKNISSITCTREDLEQSVLLIEDISPTKKWVDELKPVLPVVRKGFSSPPGLTSASDHNFQASEKQGAFSQPVNTPLLDDIKLNFTPSKGSDDGIFPFQENSIEINDASPIRQTCAHEFLIEEAATCAILDDTAKFEEDQRIRLMNRVSASSSATSLTSWTRRVSPEPEKIKSSESEDPEDLADDEICGSRIARNELVGMARELNSLMCSLKWERDEARSDFRLGRNKRPIIELQPTGETVSAWGVNLLALKTGQLVLHRQEIQQKEPAAPRSHASSQSSASSTVNNNTVRGSLQALGPLPPPLLILPQLPPVIFDPVIIG</sequence>